<dbReference type="GO" id="GO:0005634">
    <property type="term" value="C:nucleus"/>
    <property type="evidence" value="ECO:0007669"/>
    <property type="project" value="TreeGrafter"/>
</dbReference>
<dbReference type="GO" id="GO:0042254">
    <property type="term" value="P:ribosome biogenesis"/>
    <property type="evidence" value="ECO:0007669"/>
    <property type="project" value="TreeGrafter"/>
</dbReference>
<dbReference type="GO" id="GO:0005524">
    <property type="term" value="F:ATP binding"/>
    <property type="evidence" value="ECO:0007669"/>
    <property type="project" value="UniProtKB-KW"/>
</dbReference>
<dbReference type="PANTHER" id="PTHR23077:SF171">
    <property type="entry name" value="NUCLEAR VALOSIN-CONTAINING PROTEIN-LIKE"/>
    <property type="match status" value="1"/>
</dbReference>
<dbReference type="Proteomes" id="UP000308197">
    <property type="component" value="Unassembled WGS sequence"/>
</dbReference>
<dbReference type="SUPFAM" id="SSF52540">
    <property type="entry name" value="P-loop containing nucleoside triphosphate hydrolases"/>
    <property type="match status" value="1"/>
</dbReference>
<keyword evidence="3" id="KW-0067">ATP-binding</keyword>
<dbReference type="Gene3D" id="3.40.50.300">
    <property type="entry name" value="P-loop containing nucleotide triphosphate hydrolases"/>
    <property type="match status" value="1"/>
</dbReference>
<dbReference type="AlphaFoldDB" id="A0A5C3NXM7"/>
<dbReference type="GO" id="GO:0003723">
    <property type="term" value="F:RNA binding"/>
    <property type="evidence" value="ECO:0007669"/>
    <property type="project" value="TreeGrafter"/>
</dbReference>
<dbReference type="InterPro" id="IPR027417">
    <property type="entry name" value="P-loop_NTPase"/>
</dbReference>
<keyword evidence="5" id="KW-1185">Reference proteome</keyword>
<gene>
    <name evidence="4" type="ORF">K466DRAFT_666677</name>
</gene>
<evidence type="ECO:0000256" key="3">
    <source>
        <dbReference type="ARBA" id="ARBA00022840"/>
    </source>
</evidence>
<comment type="similarity">
    <text evidence="1">Belongs to the AAA ATPase family.</text>
</comment>
<protein>
    <submittedName>
        <fullName evidence="4">Uncharacterized protein</fullName>
    </submittedName>
</protein>
<keyword evidence="2" id="KW-0547">Nucleotide-binding</keyword>
<evidence type="ECO:0000256" key="2">
    <source>
        <dbReference type="ARBA" id="ARBA00022741"/>
    </source>
</evidence>
<reference evidence="4 5" key="1">
    <citation type="journal article" date="2019" name="Nat. Ecol. Evol.">
        <title>Megaphylogeny resolves global patterns of mushroom evolution.</title>
        <authorList>
            <person name="Varga T."/>
            <person name="Krizsan K."/>
            <person name="Foldi C."/>
            <person name="Dima B."/>
            <person name="Sanchez-Garcia M."/>
            <person name="Sanchez-Ramirez S."/>
            <person name="Szollosi G.J."/>
            <person name="Szarkandi J.G."/>
            <person name="Papp V."/>
            <person name="Albert L."/>
            <person name="Andreopoulos W."/>
            <person name="Angelini C."/>
            <person name="Antonin V."/>
            <person name="Barry K.W."/>
            <person name="Bougher N.L."/>
            <person name="Buchanan P."/>
            <person name="Buyck B."/>
            <person name="Bense V."/>
            <person name="Catcheside P."/>
            <person name="Chovatia M."/>
            <person name="Cooper J."/>
            <person name="Damon W."/>
            <person name="Desjardin D."/>
            <person name="Finy P."/>
            <person name="Geml J."/>
            <person name="Haridas S."/>
            <person name="Hughes K."/>
            <person name="Justo A."/>
            <person name="Karasinski D."/>
            <person name="Kautmanova I."/>
            <person name="Kiss B."/>
            <person name="Kocsube S."/>
            <person name="Kotiranta H."/>
            <person name="LaButti K.M."/>
            <person name="Lechner B.E."/>
            <person name="Liimatainen K."/>
            <person name="Lipzen A."/>
            <person name="Lukacs Z."/>
            <person name="Mihaltcheva S."/>
            <person name="Morgado L.N."/>
            <person name="Niskanen T."/>
            <person name="Noordeloos M.E."/>
            <person name="Ohm R.A."/>
            <person name="Ortiz-Santana B."/>
            <person name="Ovrebo C."/>
            <person name="Racz N."/>
            <person name="Riley R."/>
            <person name="Savchenko A."/>
            <person name="Shiryaev A."/>
            <person name="Soop K."/>
            <person name="Spirin V."/>
            <person name="Szebenyi C."/>
            <person name="Tomsovsky M."/>
            <person name="Tulloss R.E."/>
            <person name="Uehling J."/>
            <person name="Grigoriev I.V."/>
            <person name="Vagvolgyi C."/>
            <person name="Papp T."/>
            <person name="Martin F.M."/>
            <person name="Miettinen O."/>
            <person name="Hibbett D.S."/>
            <person name="Nagy L.G."/>
        </authorList>
    </citation>
    <scope>NUCLEOTIDE SEQUENCE [LARGE SCALE GENOMIC DNA]</scope>
    <source>
        <strain evidence="4 5">HHB13444</strain>
    </source>
</reference>
<proteinExistence type="inferred from homology"/>
<dbReference type="PANTHER" id="PTHR23077">
    <property type="entry name" value="AAA-FAMILY ATPASE"/>
    <property type="match status" value="1"/>
</dbReference>
<dbReference type="InterPro" id="IPR050168">
    <property type="entry name" value="AAA_ATPase_domain"/>
</dbReference>
<sequence>MIDPAMCRPGRLDKLLYVDLPTADERAEIVRKMTRKVPHGSMAAVASSNVIQQMVVKLVWERLAQEGQSALISMDSFVQGYIRLSVSVWQRKIYEALRSKFAGLPVRTAKGMLVEDIDGADSTSCITGTLVIDL</sequence>
<dbReference type="InParanoid" id="A0A5C3NXM7"/>
<accession>A0A5C3NXM7</accession>
<dbReference type="Gene3D" id="1.10.8.60">
    <property type="match status" value="1"/>
</dbReference>
<name>A0A5C3NXM7_9APHY</name>
<organism evidence="4 5">
    <name type="scientific">Polyporus arcularius HHB13444</name>
    <dbReference type="NCBI Taxonomy" id="1314778"/>
    <lineage>
        <taxon>Eukaryota</taxon>
        <taxon>Fungi</taxon>
        <taxon>Dikarya</taxon>
        <taxon>Basidiomycota</taxon>
        <taxon>Agaricomycotina</taxon>
        <taxon>Agaricomycetes</taxon>
        <taxon>Polyporales</taxon>
        <taxon>Polyporaceae</taxon>
        <taxon>Polyporus</taxon>
    </lineage>
</organism>
<dbReference type="STRING" id="1314778.A0A5C3NXM7"/>
<evidence type="ECO:0000256" key="1">
    <source>
        <dbReference type="ARBA" id="ARBA00006914"/>
    </source>
</evidence>
<evidence type="ECO:0000313" key="4">
    <source>
        <dbReference type="EMBL" id="TFK82145.1"/>
    </source>
</evidence>
<dbReference type="EMBL" id="ML211516">
    <property type="protein sequence ID" value="TFK82145.1"/>
    <property type="molecule type" value="Genomic_DNA"/>
</dbReference>
<dbReference type="GO" id="GO:1990275">
    <property type="term" value="F:preribosome binding"/>
    <property type="evidence" value="ECO:0007669"/>
    <property type="project" value="TreeGrafter"/>
</dbReference>
<dbReference type="GO" id="GO:0016887">
    <property type="term" value="F:ATP hydrolysis activity"/>
    <property type="evidence" value="ECO:0007669"/>
    <property type="project" value="TreeGrafter"/>
</dbReference>
<evidence type="ECO:0000313" key="5">
    <source>
        <dbReference type="Proteomes" id="UP000308197"/>
    </source>
</evidence>